<sequence>MLLMVLVVWNQSHFQFQVYWSNMILKQGIIWLGFLAILFATTSLFVIKKFPKILVEVTLFYVVIIVFYGILDYLSGTNKLLFVAKTLVVSFLMLPMISCKKTLLQLIKLNFFLGICLIFLNTIPVLHWKDIIKLAYESVPRIGGAVDRPDLNPFSFGIFGRTENYVYSGVSEKFARLQGWSSEPLHWSYFVFLTMTCGFLFIAGRGGSLFHIHSFLFLAIVAVHLRYVYSSTAFFTLAAFIAMYCLVNAVRWFSVLQRYELAMGYFSLIIVPGLLVPFLLVLIPNVSEFFLQEQLLGEGSNWVTKIDFLSLSVSLYERFFPLFNEELPVVSHNLILSTYIKVGYFFLLPLLIFLWMFMRYTYKNMPIPLALASVLAILTHTLTVPTHFFYPSGAMLFLMVIGVAYHLRLKNA</sequence>
<accession>A0A1D2QPK1</accession>
<feature type="transmembrane region" description="Helical" evidence="1">
    <location>
        <begin position="265"/>
        <end position="283"/>
    </location>
</feature>
<feature type="transmembrane region" description="Helical" evidence="1">
    <location>
        <begin position="109"/>
        <end position="128"/>
    </location>
</feature>
<feature type="transmembrane region" description="Helical" evidence="1">
    <location>
        <begin position="210"/>
        <end position="227"/>
    </location>
</feature>
<feature type="transmembrane region" description="Helical" evidence="1">
    <location>
        <begin position="24"/>
        <end position="46"/>
    </location>
</feature>
<feature type="transmembrane region" description="Helical" evidence="1">
    <location>
        <begin position="186"/>
        <end position="203"/>
    </location>
</feature>
<evidence type="ECO:0000256" key="1">
    <source>
        <dbReference type="SAM" id="Phobius"/>
    </source>
</evidence>
<feature type="transmembrane region" description="Helical" evidence="1">
    <location>
        <begin position="233"/>
        <end position="253"/>
    </location>
</feature>
<keyword evidence="1" id="KW-0472">Membrane</keyword>
<keyword evidence="1" id="KW-0812">Transmembrane</keyword>
<comment type="caution">
    <text evidence="2">The sequence shown here is derived from an EMBL/GenBank/DDBJ whole genome shotgun (WGS) entry which is preliminary data.</text>
</comment>
<feature type="transmembrane region" description="Helical" evidence="1">
    <location>
        <begin position="388"/>
        <end position="407"/>
    </location>
</feature>
<reference evidence="2 3" key="1">
    <citation type="journal article" date="2016" name="Appl. Environ. Microbiol.">
        <title>Lack of Overt Genome Reduction in the Bryostatin-Producing Bryozoan Symbiont "Candidatus Endobugula sertula".</title>
        <authorList>
            <person name="Miller I.J."/>
            <person name="Vanee N."/>
            <person name="Fong S.S."/>
            <person name="Lim-Fong G.E."/>
            <person name="Kwan J.C."/>
        </authorList>
    </citation>
    <scope>NUCLEOTIDE SEQUENCE [LARGE SCALE GENOMIC DNA]</scope>
    <source>
        <strain evidence="2">AB1-4</strain>
    </source>
</reference>
<feature type="transmembrane region" description="Helical" evidence="1">
    <location>
        <begin position="53"/>
        <end position="74"/>
    </location>
</feature>
<proteinExistence type="predicted"/>
<dbReference type="STRING" id="62101.AB835_08605"/>
<feature type="transmembrane region" description="Helical" evidence="1">
    <location>
        <begin position="338"/>
        <end position="358"/>
    </location>
</feature>
<protein>
    <submittedName>
        <fullName evidence="2">Uncharacterized protein</fullName>
    </submittedName>
</protein>
<keyword evidence="1" id="KW-1133">Transmembrane helix</keyword>
<evidence type="ECO:0000313" key="3">
    <source>
        <dbReference type="Proteomes" id="UP000242502"/>
    </source>
</evidence>
<dbReference type="Proteomes" id="UP000242502">
    <property type="component" value="Unassembled WGS sequence"/>
</dbReference>
<evidence type="ECO:0000313" key="2">
    <source>
        <dbReference type="EMBL" id="ODS23484.1"/>
    </source>
</evidence>
<gene>
    <name evidence="2" type="ORF">AB835_08605</name>
</gene>
<organism evidence="2 3">
    <name type="scientific">Candidatus Endobugula sertula</name>
    <name type="common">Bugula neritina bacterial symbiont</name>
    <dbReference type="NCBI Taxonomy" id="62101"/>
    <lineage>
        <taxon>Bacteria</taxon>
        <taxon>Pseudomonadati</taxon>
        <taxon>Pseudomonadota</taxon>
        <taxon>Gammaproteobacteria</taxon>
        <taxon>Cellvibrionales</taxon>
        <taxon>Cellvibrionaceae</taxon>
        <taxon>Candidatus Endobugula</taxon>
    </lineage>
</organism>
<dbReference type="AlphaFoldDB" id="A0A1D2QPK1"/>
<feature type="transmembrane region" description="Helical" evidence="1">
    <location>
        <begin position="80"/>
        <end position="97"/>
    </location>
</feature>
<dbReference type="EMBL" id="MDLC01000027">
    <property type="protein sequence ID" value="ODS23484.1"/>
    <property type="molecule type" value="Genomic_DNA"/>
</dbReference>
<feature type="transmembrane region" description="Helical" evidence="1">
    <location>
        <begin position="365"/>
        <end position="382"/>
    </location>
</feature>
<name>A0A1D2QPK1_9GAMM</name>